<feature type="domain" description="Response regulatory" evidence="5">
    <location>
        <begin position="2"/>
        <end position="118"/>
    </location>
</feature>
<reference evidence="7" key="1">
    <citation type="submission" date="2017-02" db="EMBL/GenBank/DDBJ databases">
        <authorList>
            <person name="Varghese N."/>
            <person name="Submissions S."/>
        </authorList>
    </citation>
    <scope>NUCLEOTIDE SEQUENCE [LARGE SCALE GENOMIC DNA]</scope>
    <source>
        <strain evidence="7">ATCC 35199</strain>
    </source>
</reference>
<organism evidence="6 7">
    <name type="scientific">Acetoanaerobium noterae</name>
    <dbReference type="NCBI Taxonomy" id="745369"/>
    <lineage>
        <taxon>Bacteria</taxon>
        <taxon>Bacillati</taxon>
        <taxon>Bacillota</taxon>
        <taxon>Clostridia</taxon>
        <taxon>Peptostreptococcales</taxon>
        <taxon>Filifactoraceae</taxon>
        <taxon>Acetoanaerobium</taxon>
    </lineage>
</organism>
<evidence type="ECO:0000259" key="5">
    <source>
        <dbReference type="PROSITE" id="PS50110"/>
    </source>
</evidence>
<evidence type="ECO:0000256" key="1">
    <source>
        <dbReference type="ARBA" id="ARBA00018672"/>
    </source>
</evidence>
<dbReference type="SMART" id="SM00448">
    <property type="entry name" value="REC"/>
    <property type="match status" value="1"/>
</dbReference>
<sequence length="120" mass="13347">MNIIIADDSSFVRTIINKIISTEFPDAQIKLCTNGKEAFDAYMDINPDWLITDLLMPEMSGQQLLSALNAEGKKGKYIVVSADVQKGTKEEVEGYGIVTFINKPLTPDKLQQLINLIRGE</sequence>
<dbReference type="AlphaFoldDB" id="A0A1T5CUX5"/>
<dbReference type="Proteomes" id="UP000243406">
    <property type="component" value="Unassembled WGS sequence"/>
</dbReference>
<dbReference type="RefSeq" id="WP_079590144.1">
    <property type="nucleotide sequence ID" value="NZ_DAMBHZ010000021.1"/>
</dbReference>
<name>A0A1T5CUX5_9FIRM</name>
<evidence type="ECO:0000313" key="6">
    <source>
        <dbReference type="EMBL" id="SKB63131.1"/>
    </source>
</evidence>
<protein>
    <recommendedName>
        <fullName evidence="1">Stage 0 sporulation protein A homolog</fullName>
    </recommendedName>
</protein>
<dbReference type="InterPro" id="IPR011006">
    <property type="entry name" value="CheY-like_superfamily"/>
</dbReference>
<accession>A0A1T5CUX5</accession>
<proteinExistence type="predicted"/>
<dbReference type="OrthoDB" id="9802066at2"/>
<keyword evidence="7" id="KW-1185">Reference proteome</keyword>
<dbReference type="InterPro" id="IPR001789">
    <property type="entry name" value="Sig_transdc_resp-reg_receiver"/>
</dbReference>
<evidence type="ECO:0000313" key="7">
    <source>
        <dbReference type="Proteomes" id="UP000243406"/>
    </source>
</evidence>
<comment type="function">
    <text evidence="3">May play the central regulatory role in sporulation. It may be an element of the effector pathway responsible for the activation of sporulation genes in response to nutritional stress. Spo0A may act in concert with spo0H (a sigma factor) to control the expression of some genes that are critical to the sporulation process.</text>
</comment>
<evidence type="ECO:0000256" key="2">
    <source>
        <dbReference type="ARBA" id="ARBA00022553"/>
    </source>
</evidence>
<keyword evidence="2 4" id="KW-0597">Phosphoprotein</keyword>
<dbReference type="InterPro" id="IPR050595">
    <property type="entry name" value="Bact_response_regulator"/>
</dbReference>
<gene>
    <name evidence="6" type="ORF">SAMN02745120_2358</name>
</gene>
<feature type="modified residue" description="4-aspartylphosphate" evidence="4">
    <location>
        <position position="53"/>
    </location>
</feature>
<dbReference type="Gene3D" id="3.40.50.2300">
    <property type="match status" value="1"/>
</dbReference>
<dbReference type="SUPFAM" id="SSF52172">
    <property type="entry name" value="CheY-like"/>
    <property type="match status" value="1"/>
</dbReference>
<evidence type="ECO:0000256" key="3">
    <source>
        <dbReference type="ARBA" id="ARBA00024867"/>
    </source>
</evidence>
<dbReference type="Pfam" id="PF00072">
    <property type="entry name" value="Response_reg"/>
    <property type="match status" value="1"/>
</dbReference>
<dbReference type="EMBL" id="FUYN01000006">
    <property type="protein sequence ID" value="SKB63131.1"/>
    <property type="molecule type" value="Genomic_DNA"/>
</dbReference>
<dbReference type="PANTHER" id="PTHR44591">
    <property type="entry name" value="STRESS RESPONSE REGULATOR PROTEIN 1"/>
    <property type="match status" value="1"/>
</dbReference>
<evidence type="ECO:0000256" key="4">
    <source>
        <dbReference type="PROSITE-ProRule" id="PRU00169"/>
    </source>
</evidence>
<dbReference type="GO" id="GO:0000160">
    <property type="term" value="P:phosphorelay signal transduction system"/>
    <property type="evidence" value="ECO:0007669"/>
    <property type="project" value="InterPro"/>
</dbReference>
<dbReference type="PROSITE" id="PS50110">
    <property type="entry name" value="RESPONSE_REGULATORY"/>
    <property type="match status" value="1"/>
</dbReference>
<dbReference type="PANTHER" id="PTHR44591:SF24">
    <property type="entry name" value="PROTEIN-GLUTAMATE METHYLESTERASE_PROTEIN-GLUTAMINE GLUTAMINASE 1"/>
    <property type="match status" value="1"/>
</dbReference>